<protein>
    <submittedName>
        <fullName evidence="1">Uncharacterized protein</fullName>
    </submittedName>
</protein>
<dbReference type="Proteomes" id="UP000321051">
    <property type="component" value="Unassembled WGS sequence"/>
</dbReference>
<evidence type="ECO:0000313" key="2">
    <source>
        <dbReference type="Proteomes" id="UP000321051"/>
    </source>
</evidence>
<name>A0A510Y9A3_MARHA</name>
<accession>A0A510Y9A3</accession>
<evidence type="ECO:0000313" key="1">
    <source>
        <dbReference type="EMBL" id="GEK59743.1"/>
    </source>
</evidence>
<reference evidence="1 2" key="1">
    <citation type="submission" date="2019-07" db="EMBL/GenBank/DDBJ databases">
        <title>Whole genome shotgun sequence of Marinococcus halophilus NBRC 102359.</title>
        <authorList>
            <person name="Hosoyama A."/>
            <person name="Uohara A."/>
            <person name="Ohji S."/>
            <person name="Ichikawa N."/>
        </authorList>
    </citation>
    <scope>NUCLEOTIDE SEQUENCE [LARGE SCALE GENOMIC DNA]</scope>
    <source>
        <strain evidence="1 2">NBRC 102359</strain>
    </source>
</reference>
<dbReference type="EMBL" id="BJUN01000018">
    <property type="protein sequence ID" value="GEK59743.1"/>
    <property type="molecule type" value="Genomic_DNA"/>
</dbReference>
<keyword evidence="2" id="KW-1185">Reference proteome</keyword>
<organism evidence="1 2">
    <name type="scientific">Marinococcus halophilus</name>
    <dbReference type="NCBI Taxonomy" id="1371"/>
    <lineage>
        <taxon>Bacteria</taxon>
        <taxon>Bacillati</taxon>
        <taxon>Bacillota</taxon>
        <taxon>Bacilli</taxon>
        <taxon>Bacillales</taxon>
        <taxon>Bacillaceae</taxon>
        <taxon>Marinococcus</taxon>
    </lineage>
</organism>
<proteinExistence type="predicted"/>
<comment type="caution">
    <text evidence="1">The sequence shown here is derived from an EMBL/GenBank/DDBJ whole genome shotgun (WGS) entry which is preliminary data.</text>
</comment>
<dbReference type="AlphaFoldDB" id="A0A510Y9A3"/>
<sequence>MWQQRFMINYETAYRMRSGNMMQYHHFRGTLNLPRANTYTPSPMVGQPRPCKTAARLLNPNEA</sequence>
<gene>
    <name evidence="1" type="ORF">MHA01_26480</name>
</gene>